<reference evidence="2" key="1">
    <citation type="journal article" date="2022" name="bioRxiv">
        <title>Sequencing and chromosome-scale assembly of the giantPleurodeles waltlgenome.</title>
        <authorList>
            <person name="Brown T."/>
            <person name="Elewa A."/>
            <person name="Iarovenko S."/>
            <person name="Subramanian E."/>
            <person name="Araus A.J."/>
            <person name="Petzold A."/>
            <person name="Susuki M."/>
            <person name="Suzuki K.-i.T."/>
            <person name="Hayashi T."/>
            <person name="Toyoda A."/>
            <person name="Oliveira C."/>
            <person name="Osipova E."/>
            <person name="Leigh N.D."/>
            <person name="Simon A."/>
            <person name="Yun M.H."/>
        </authorList>
    </citation>
    <scope>NUCLEOTIDE SEQUENCE</scope>
    <source>
        <strain evidence="2">20211129_DDA</strain>
        <tissue evidence="2">Liver</tissue>
    </source>
</reference>
<dbReference type="AlphaFoldDB" id="A0AAV7KVQ3"/>
<sequence>MPRLRVCGKCEKANNSGAGGGKTTREGGLLGSVGGWHLPSHPGRLEQPSTDRPLGAHRPKEDRDLRPFGTPTTSAPQKFSPLPSLAAGEEARTIKGV</sequence>
<evidence type="ECO:0000256" key="1">
    <source>
        <dbReference type="SAM" id="MobiDB-lite"/>
    </source>
</evidence>
<protein>
    <submittedName>
        <fullName evidence="2">Uncharacterized protein</fullName>
    </submittedName>
</protein>
<keyword evidence="3" id="KW-1185">Reference proteome</keyword>
<evidence type="ECO:0000313" key="3">
    <source>
        <dbReference type="Proteomes" id="UP001066276"/>
    </source>
</evidence>
<feature type="compositionally biased region" description="Gly residues" evidence="1">
    <location>
        <begin position="17"/>
        <end position="34"/>
    </location>
</feature>
<feature type="region of interest" description="Disordered" evidence="1">
    <location>
        <begin position="1"/>
        <end position="97"/>
    </location>
</feature>
<proteinExistence type="predicted"/>
<comment type="caution">
    <text evidence="2">The sequence shown here is derived from an EMBL/GenBank/DDBJ whole genome shotgun (WGS) entry which is preliminary data.</text>
</comment>
<name>A0AAV7KVQ3_PLEWA</name>
<evidence type="ECO:0000313" key="2">
    <source>
        <dbReference type="EMBL" id="KAJ1080248.1"/>
    </source>
</evidence>
<dbReference type="EMBL" id="JANPWB010000016">
    <property type="protein sequence ID" value="KAJ1080248.1"/>
    <property type="molecule type" value="Genomic_DNA"/>
</dbReference>
<organism evidence="2 3">
    <name type="scientific">Pleurodeles waltl</name>
    <name type="common">Iberian ribbed newt</name>
    <dbReference type="NCBI Taxonomy" id="8319"/>
    <lineage>
        <taxon>Eukaryota</taxon>
        <taxon>Metazoa</taxon>
        <taxon>Chordata</taxon>
        <taxon>Craniata</taxon>
        <taxon>Vertebrata</taxon>
        <taxon>Euteleostomi</taxon>
        <taxon>Amphibia</taxon>
        <taxon>Batrachia</taxon>
        <taxon>Caudata</taxon>
        <taxon>Salamandroidea</taxon>
        <taxon>Salamandridae</taxon>
        <taxon>Pleurodelinae</taxon>
        <taxon>Pleurodeles</taxon>
    </lineage>
</organism>
<accession>A0AAV7KVQ3</accession>
<dbReference type="Proteomes" id="UP001066276">
    <property type="component" value="Chromosome 12"/>
</dbReference>
<gene>
    <name evidence="2" type="ORF">NDU88_000467</name>
</gene>